<evidence type="ECO:0000256" key="4">
    <source>
        <dbReference type="ARBA" id="ARBA00048819"/>
    </source>
</evidence>
<dbReference type="AlphaFoldDB" id="A0A6V8KTG4"/>
<gene>
    <name evidence="6" type="primary">ybdK</name>
    <name evidence="6" type="ORF">Phou_080650</name>
</gene>
<dbReference type="InterPro" id="IPR011793">
    <property type="entry name" value="YbdK"/>
</dbReference>
<proteinExistence type="inferred from homology"/>
<evidence type="ECO:0000256" key="5">
    <source>
        <dbReference type="HAMAP-Rule" id="MF_01609"/>
    </source>
</evidence>
<dbReference type="PANTHER" id="PTHR36510">
    <property type="entry name" value="GLUTAMATE--CYSTEINE LIGASE 2-RELATED"/>
    <property type="match status" value="1"/>
</dbReference>
<sequence>MGVEEEFLLADPASGATVPLAEKVVPAAAVGLPAGVTIQRELRDSQVEAATGICTDAADLRAHLSAARRAVAAAARDHGAVVVASGSPVRGSGGAVPSSLPRFAAIDERYGEVTRDYEACGCHVHVGVTDRDTAVAVVNHLGPWLPTLLALSVNSPFFRERDTGYGSWRIVQQSRFPGSGLAPYHRGHAAFRAEVDRLVECGVLADAAQTFWFARPSPRLPTVELRVADVASTVDEAVLQALLGRALVRTALADLERGREAPPVPSQVAAAAVWSAARYGLSGPGVHVGLSRSMPATALVAALLDHVREALASTGDLAEVSGLLDRLRSGGTGADRQRRAAASAGPAGAAAAVTLPA</sequence>
<dbReference type="Gene3D" id="3.30.590.20">
    <property type="match status" value="1"/>
</dbReference>
<dbReference type="PANTHER" id="PTHR36510:SF1">
    <property type="entry name" value="GLUTAMATE--CYSTEINE LIGASE 2-RELATED"/>
    <property type="match status" value="1"/>
</dbReference>
<comment type="caution">
    <text evidence="6">The sequence shown here is derived from an EMBL/GenBank/DDBJ whole genome shotgun (WGS) entry which is preliminary data.</text>
</comment>
<dbReference type="GO" id="GO:0042398">
    <property type="term" value="P:modified amino acid biosynthetic process"/>
    <property type="evidence" value="ECO:0007669"/>
    <property type="project" value="InterPro"/>
</dbReference>
<name>A0A6V8KTG4_9ACTN</name>
<dbReference type="EC" id="6.3.2.2" evidence="5"/>
<keyword evidence="3 5" id="KW-0067">ATP-binding</keyword>
<evidence type="ECO:0000256" key="3">
    <source>
        <dbReference type="ARBA" id="ARBA00022840"/>
    </source>
</evidence>
<keyword evidence="1 5" id="KW-0436">Ligase</keyword>
<comment type="function">
    <text evidence="5">ATP-dependent carboxylate-amine ligase which exhibits weak glutamate--cysteine ligase activity.</text>
</comment>
<dbReference type="HAMAP" id="MF_01609">
    <property type="entry name" value="Glu_cys_ligase_2"/>
    <property type="match status" value="1"/>
</dbReference>
<dbReference type="InterPro" id="IPR050141">
    <property type="entry name" value="GCL_type2/YbdK_subfam"/>
</dbReference>
<keyword evidence="2 5" id="KW-0547">Nucleotide-binding</keyword>
<dbReference type="Pfam" id="PF04107">
    <property type="entry name" value="GCS2"/>
    <property type="match status" value="1"/>
</dbReference>
<comment type="catalytic activity">
    <reaction evidence="4 5">
        <text>L-cysteine + L-glutamate + ATP = gamma-L-glutamyl-L-cysteine + ADP + phosphate + H(+)</text>
        <dbReference type="Rhea" id="RHEA:13285"/>
        <dbReference type="ChEBI" id="CHEBI:15378"/>
        <dbReference type="ChEBI" id="CHEBI:29985"/>
        <dbReference type="ChEBI" id="CHEBI:30616"/>
        <dbReference type="ChEBI" id="CHEBI:35235"/>
        <dbReference type="ChEBI" id="CHEBI:43474"/>
        <dbReference type="ChEBI" id="CHEBI:58173"/>
        <dbReference type="ChEBI" id="CHEBI:456216"/>
        <dbReference type="EC" id="6.3.2.2"/>
    </reaction>
</comment>
<protein>
    <recommendedName>
        <fullName evidence="5">Putative glutamate--cysteine ligase 2</fullName>
        <ecNumber evidence="5">6.3.2.2</ecNumber>
    </recommendedName>
    <alternativeName>
        <fullName evidence="5">Gamma-glutamylcysteine synthetase 2</fullName>
        <shortName evidence="5">GCS 2</shortName>
        <shortName evidence="5">Gamma-GCS 2</shortName>
    </alternativeName>
</protein>
<dbReference type="GO" id="GO:0004357">
    <property type="term" value="F:glutamate-cysteine ligase activity"/>
    <property type="evidence" value="ECO:0007669"/>
    <property type="project" value="UniProtKB-EC"/>
</dbReference>
<dbReference type="InterPro" id="IPR006336">
    <property type="entry name" value="GCS2"/>
</dbReference>
<comment type="similarity">
    <text evidence="5">Belongs to the glutamate--cysteine ligase type 2 family. YbdK subfamily.</text>
</comment>
<reference evidence="6 7" key="1">
    <citation type="submission" date="2020-03" db="EMBL/GenBank/DDBJ databases">
        <title>Whole genome shotgun sequence of Phytohabitans houttuyneae NBRC 108639.</title>
        <authorList>
            <person name="Komaki H."/>
            <person name="Tamura T."/>
        </authorList>
    </citation>
    <scope>NUCLEOTIDE SEQUENCE [LARGE SCALE GENOMIC DNA]</scope>
    <source>
        <strain evidence="6 7">NBRC 108639</strain>
    </source>
</reference>
<evidence type="ECO:0000313" key="7">
    <source>
        <dbReference type="Proteomes" id="UP000482800"/>
    </source>
</evidence>
<dbReference type="Proteomes" id="UP000482800">
    <property type="component" value="Unassembled WGS sequence"/>
</dbReference>
<keyword evidence="7" id="KW-1185">Reference proteome</keyword>
<dbReference type="NCBIfam" id="TIGR02050">
    <property type="entry name" value="gshA_cyan_rel"/>
    <property type="match status" value="1"/>
</dbReference>
<dbReference type="SUPFAM" id="SSF55931">
    <property type="entry name" value="Glutamine synthetase/guanido kinase"/>
    <property type="match status" value="1"/>
</dbReference>
<dbReference type="GO" id="GO:0005524">
    <property type="term" value="F:ATP binding"/>
    <property type="evidence" value="ECO:0007669"/>
    <property type="project" value="UniProtKB-KW"/>
</dbReference>
<dbReference type="EMBL" id="BLPF01000003">
    <property type="protein sequence ID" value="GFJ83885.1"/>
    <property type="molecule type" value="Genomic_DNA"/>
</dbReference>
<evidence type="ECO:0000313" key="6">
    <source>
        <dbReference type="EMBL" id="GFJ83885.1"/>
    </source>
</evidence>
<reference evidence="6 7" key="2">
    <citation type="submission" date="2020-03" db="EMBL/GenBank/DDBJ databases">
        <authorList>
            <person name="Ichikawa N."/>
            <person name="Kimura A."/>
            <person name="Kitahashi Y."/>
            <person name="Uohara A."/>
        </authorList>
    </citation>
    <scope>NUCLEOTIDE SEQUENCE [LARGE SCALE GENOMIC DNA]</scope>
    <source>
        <strain evidence="6 7">NBRC 108639</strain>
    </source>
</reference>
<organism evidence="6 7">
    <name type="scientific">Phytohabitans houttuyneae</name>
    <dbReference type="NCBI Taxonomy" id="1076126"/>
    <lineage>
        <taxon>Bacteria</taxon>
        <taxon>Bacillati</taxon>
        <taxon>Actinomycetota</taxon>
        <taxon>Actinomycetes</taxon>
        <taxon>Micromonosporales</taxon>
        <taxon>Micromonosporaceae</taxon>
    </lineage>
</organism>
<dbReference type="InterPro" id="IPR014746">
    <property type="entry name" value="Gln_synth/guanido_kin_cat_dom"/>
</dbReference>
<evidence type="ECO:0000256" key="2">
    <source>
        <dbReference type="ARBA" id="ARBA00022741"/>
    </source>
</evidence>
<evidence type="ECO:0000256" key="1">
    <source>
        <dbReference type="ARBA" id="ARBA00022598"/>
    </source>
</evidence>
<accession>A0A6V8KTG4</accession>
<dbReference type="NCBIfam" id="NF010041">
    <property type="entry name" value="PRK13517.1-1"/>
    <property type="match status" value="1"/>
</dbReference>